<protein>
    <submittedName>
        <fullName evidence="2">Uncharacterized protein</fullName>
    </submittedName>
</protein>
<dbReference type="RefSeq" id="WP_102001690.1">
    <property type="nucleotide sequence ID" value="NZ_JAAFDB010000006.1"/>
</dbReference>
<accession>A0A483R4R0</accession>
<dbReference type="EMBL" id="SDDE01000060">
    <property type="protein sequence ID" value="TCY31648.1"/>
    <property type="molecule type" value="Genomic_DNA"/>
</dbReference>
<keyword evidence="1" id="KW-0812">Transmembrane</keyword>
<evidence type="ECO:0000313" key="4">
    <source>
        <dbReference type="EMBL" id="VGM46975.1"/>
    </source>
</evidence>
<reference evidence="4" key="2">
    <citation type="submission" date="2019-03" db="EMBL/GenBank/DDBJ databases">
        <authorList>
            <consortium name="Pathogen Informatics"/>
        </authorList>
    </citation>
    <scope>NUCLEOTIDE SEQUENCE</scope>
    <source>
        <strain evidence="4">5012STDY7626359</strain>
    </source>
</reference>
<keyword evidence="1" id="KW-1133">Transmembrane helix</keyword>
<proteinExistence type="predicted"/>
<dbReference type="EMBL" id="SDDG01000103">
    <property type="protein sequence ID" value="TCY78013.1"/>
    <property type="molecule type" value="Genomic_DNA"/>
</dbReference>
<evidence type="ECO:0000313" key="2">
    <source>
        <dbReference type="EMBL" id="TCY31648.1"/>
    </source>
</evidence>
<evidence type="ECO:0000256" key="1">
    <source>
        <dbReference type="SAM" id="Phobius"/>
    </source>
</evidence>
<name>A0A483R4R0_KLEPN</name>
<gene>
    <name evidence="3" type="ORF">ETH36_25595</name>
    <name evidence="2" type="ORF">ETH48_23975</name>
    <name evidence="4" type="ORF">SAMEA4873560_03690</name>
</gene>
<dbReference type="EMBL" id="CAAHDF010000008">
    <property type="protein sequence ID" value="VGM46975.1"/>
    <property type="molecule type" value="Genomic_DNA"/>
</dbReference>
<keyword evidence="1" id="KW-0472">Membrane</keyword>
<evidence type="ECO:0000313" key="3">
    <source>
        <dbReference type="EMBL" id="TCY78013.1"/>
    </source>
</evidence>
<feature type="transmembrane region" description="Helical" evidence="1">
    <location>
        <begin position="40"/>
        <end position="63"/>
    </location>
</feature>
<reference evidence="2" key="1">
    <citation type="submission" date="2019-01" db="EMBL/GenBank/DDBJ databases">
        <authorList>
            <person name="Lista F."/>
            <person name="Anselmo A."/>
        </authorList>
    </citation>
    <scope>NUCLEOTIDE SEQUENCE</scope>
    <source>
        <strain evidence="3">15R</strain>
        <strain evidence="2">17R</strain>
    </source>
</reference>
<sequence>MAWLGVPFKLLEGVDDSISLSVHALPNIVLKSSDSDYTSLWITALVSIIAGLIPAGIAYYTFVQNSKNIKVERLDQQDFLKKERGEQQRFLREERATQIINSEKDRKSQAEIAKINFNMQVLSVNRQVWINNIRDLISEYISIAPEIYAAQHDFMNKQVFYNDVANKRLEVINSGHDSKSLTDAYNSAALDVENAMLKVREYRVKEKYLSSKIKLMLNPKEEWYSKVVSVLVEINKIINSLNTSNLSPNASVQQHFYNKLDNLMICTQDLLKYEWERVKKGQ</sequence>
<dbReference type="AlphaFoldDB" id="A0A483R4R0"/>
<organism evidence="2">
    <name type="scientific">Klebsiella pneumoniae</name>
    <dbReference type="NCBI Taxonomy" id="573"/>
    <lineage>
        <taxon>Bacteria</taxon>
        <taxon>Pseudomonadati</taxon>
        <taxon>Pseudomonadota</taxon>
        <taxon>Gammaproteobacteria</taxon>
        <taxon>Enterobacterales</taxon>
        <taxon>Enterobacteriaceae</taxon>
        <taxon>Klebsiella/Raoultella group</taxon>
        <taxon>Klebsiella</taxon>
        <taxon>Klebsiella pneumoniae complex</taxon>
    </lineage>
</organism>